<name>A0A8J3GSF6_9MICO</name>
<reference evidence="1" key="1">
    <citation type="journal article" date="2014" name="Int. J. Syst. Evol. Microbiol.">
        <title>Complete genome sequence of Corynebacterium casei LMG S-19264T (=DSM 44701T), isolated from a smear-ripened cheese.</title>
        <authorList>
            <consortium name="US DOE Joint Genome Institute (JGI-PGF)"/>
            <person name="Walter F."/>
            <person name="Albersmeier A."/>
            <person name="Kalinowski J."/>
            <person name="Ruckert C."/>
        </authorList>
    </citation>
    <scope>NUCLEOTIDE SEQUENCE</scope>
    <source>
        <strain evidence="1">CGMCC 1.16548</strain>
    </source>
</reference>
<evidence type="ECO:0000313" key="2">
    <source>
        <dbReference type="Proteomes" id="UP000617531"/>
    </source>
</evidence>
<keyword evidence="2" id="KW-1185">Reference proteome</keyword>
<protein>
    <submittedName>
        <fullName evidence="1">Uncharacterized protein</fullName>
    </submittedName>
</protein>
<proteinExistence type="predicted"/>
<dbReference type="Proteomes" id="UP000617531">
    <property type="component" value="Unassembled WGS sequence"/>
</dbReference>
<sequence>MPDLLCRSCGSSNVIPDAVVNDHDAVSWRPLGVTVRLAHPEQTDILGLVTATRDSVTVPLHARVCGDCGAADLYADDPAALWAAYRG</sequence>
<dbReference type="AlphaFoldDB" id="A0A8J3GSF6"/>
<accession>A0A8J3GSF6</accession>
<reference evidence="1" key="2">
    <citation type="submission" date="2020-09" db="EMBL/GenBank/DDBJ databases">
        <authorList>
            <person name="Sun Q."/>
            <person name="Zhou Y."/>
        </authorList>
    </citation>
    <scope>NUCLEOTIDE SEQUENCE</scope>
    <source>
        <strain evidence="1">CGMCC 1.16548</strain>
    </source>
</reference>
<comment type="caution">
    <text evidence="1">The sequence shown here is derived from an EMBL/GenBank/DDBJ whole genome shotgun (WGS) entry which is preliminary data.</text>
</comment>
<dbReference type="RefSeq" id="WP_191283750.1">
    <property type="nucleotide sequence ID" value="NZ_BNAI01000005.1"/>
</dbReference>
<gene>
    <name evidence="1" type="ORF">GCM10011600_23970</name>
</gene>
<organism evidence="1 2">
    <name type="scientific">Pseudolysinimonas yzui</name>
    <dbReference type="NCBI Taxonomy" id="2708254"/>
    <lineage>
        <taxon>Bacteria</taxon>
        <taxon>Bacillati</taxon>
        <taxon>Actinomycetota</taxon>
        <taxon>Actinomycetes</taxon>
        <taxon>Micrococcales</taxon>
        <taxon>Microbacteriaceae</taxon>
        <taxon>Pseudolysinimonas</taxon>
    </lineage>
</organism>
<dbReference type="EMBL" id="BNAI01000005">
    <property type="protein sequence ID" value="GHF22063.1"/>
    <property type="molecule type" value="Genomic_DNA"/>
</dbReference>
<evidence type="ECO:0000313" key="1">
    <source>
        <dbReference type="EMBL" id="GHF22063.1"/>
    </source>
</evidence>